<dbReference type="RefSeq" id="WP_012932107.1">
    <property type="nucleotide sequence ID" value="NC_013739.1"/>
</dbReference>
<dbReference type="Pfam" id="PF02734">
    <property type="entry name" value="Dak2"/>
    <property type="match status" value="1"/>
</dbReference>
<accession>D3F987</accession>
<dbReference type="STRING" id="469383.Cwoe_0619"/>
<dbReference type="InterPro" id="IPR036117">
    <property type="entry name" value="DhaL_dom_sf"/>
</dbReference>
<dbReference type="SMART" id="SM01120">
    <property type="entry name" value="Dak2"/>
    <property type="match status" value="1"/>
</dbReference>
<dbReference type="FunFam" id="1.25.40.340:FF:000002">
    <property type="entry name" value="Dihydroxyacetone kinase, L subunit"/>
    <property type="match status" value="1"/>
</dbReference>
<proteinExistence type="predicted"/>
<evidence type="ECO:0000256" key="1">
    <source>
        <dbReference type="ARBA" id="ARBA00022679"/>
    </source>
</evidence>
<evidence type="ECO:0000259" key="3">
    <source>
        <dbReference type="PROSITE" id="PS51480"/>
    </source>
</evidence>
<dbReference type="EMBL" id="CP001854">
    <property type="protein sequence ID" value="ADB49054.1"/>
    <property type="molecule type" value="Genomic_DNA"/>
</dbReference>
<dbReference type="GO" id="GO:0005829">
    <property type="term" value="C:cytosol"/>
    <property type="evidence" value="ECO:0007669"/>
    <property type="project" value="TreeGrafter"/>
</dbReference>
<keyword evidence="1" id="KW-0808">Transferase</keyword>
<dbReference type="NCBIfam" id="TIGR02365">
    <property type="entry name" value="dha_L_ycgS"/>
    <property type="match status" value="1"/>
</dbReference>
<evidence type="ECO:0000313" key="5">
    <source>
        <dbReference type="Proteomes" id="UP000008229"/>
    </source>
</evidence>
<dbReference type="PANTHER" id="PTHR28629">
    <property type="entry name" value="TRIOKINASE/FMN CYCLASE"/>
    <property type="match status" value="1"/>
</dbReference>
<dbReference type="InterPro" id="IPR004007">
    <property type="entry name" value="DhaL_dom"/>
</dbReference>
<dbReference type="OrthoDB" id="9800291at2"/>
<feature type="domain" description="DhaL" evidence="3">
    <location>
        <begin position="6"/>
        <end position="208"/>
    </location>
</feature>
<keyword evidence="5" id="KW-1185">Reference proteome</keyword>
<evidence type="ECO:0000256" key="2">
    <source>
        <dbReference type="ARBA" id="ARBA00022777"/>
    </source>
</evidence>
<dbReference type="eggNOG" id="COG1461">
    <property type="taxonomic scope" value="Bacteria"/>
</dbReference>
<evidence type="ECO:0000313" key="4">
    <source>
        <dbReference type="EMBL" id="ADB49054.1"/>
    </source>
</evidence>
<dbReference type="InterPro" id="IPR050861">
    <property type="entry name" value="Dihydroxyacetone_Kinase"/>
</dbReference>
<protein>
    <submittedName>
        <fullName evidence="4">Dak phosphatase</fullName>
    </submittedName>
</protein>
<dbReference type="GO" id="GO:0004371">
    <property type="term" value="F:glycerone kinase activity"/>
    <property type="evidence" value="ECO:0007669"/>
    <property type="project" value="InterPro"/>
</dbReference>
<dbReference type="PROSITE" id="PS51480">
    <property type="entry name" value="DHAL"/>
    <property type="match status" value="1"/>
</dbReference>
<dbReference type="SUPFAM" id="SSF101473">
    <property type="entry name" value="DhaL-like"/>
    <property type="match status" value="1"/>
</dbReference>
<reference evidence="5" key="2">
    <citation type="submission" date="2010-01" db="EMBL/GenBank/DDBJ databases">
        <title>The complete genome of Conexibacter woesei DSM 14684.</title>
        <authorList>
            <consortium name="US DOE Joint Genome Institute (JGI-PGF)"/>
            <person name="Lucas S."/>
            <person name="Copeland A."/>
            <person name="Lapidus A."/>
            <person name="Glavina del Rio T."/>
            <person name="Dalin E."/>
            <person name="Tice H."/>
            <person name="Bruce D."/>
            <person name="Goodwin L."/>
            <person name="Pitluck S."/>
            <person name="Kyrpides N."/>
            <person name="Mavromatis K."/>
            <person name="Ivanova N."/>
            <person name="Mikhailova N."/>
            <person name="Chertkov O."/>
            <person name="Brettin T."/>
            <person name="Detter J.C."/>
            <person name="Han C."/>
            <person name="Larimer F."/>
            <person name="Land M."/>
            <person name="Hauser L."/>
            <person name="Markowitz V."/>
            <person name="Cheng J.-F."/>
            <person name="Hugenholtz P."/>
            <person name="Woyke T."/>
            <person name="Wu D."/>
            <person name="Pukall R."/>
            <person name="Steenblock K."/>
            <person name="Schneider S."/>
            <person name="Klenk H.-P."/>
            <person name="Eisen J.A."/>
        </authorList>
    </citation>
    <scope>NUCLEOTIDE SEQUENCE [LARGE SCALE GENOMIC DNA]</scope>
    <source>
        <strain evidence="5">DSM 14684 / CIP 108061 / JCM 11494 / NBRC 100937 / ID131577</strain>
    </source>
</reference>
<reference evidence="4 5" key="1">
    <citation type="journal article" date="2010" name="Stand. Genomic Sci.">
        <title>Complete genome sequence of Conexibacter woesei type strain (ID131577).</title>
        <authorList>
            <person name="Pukall R."/>
            <person name="Lapidus A."/>
            <person name="Glavina Del Rio T."/>
            <person name="Copeland A."/>
            <person name="Tice H."/>
            <person name="Cheng J.-F."/>
            <person name="Lucas S."/>
            <person name="Chen F."/>
            <person name="Nolan M."/>
            <person name="Bruce D."/>
            <person name="Goodwin L."/>
            <person name="Pitluck S."/>
            <person name="Mavromatis K."/>
            <person name="Ivanova N."/>
            <person name="Ovchinnikova G."/>
            <person name="Pati A."/>
            <person name="Chen A."/>
            <person name="Palaniappan K."/>
            <person name="Land M."/>
            <person name="Hauser L."/>
            <person name="Chang Y.-J."/>
            <person name="Jeffries C.D."/>
            <person name="Chain P."/>
            <person name="Meincke L."/>
            <person name="Sims D."/>
            <person name="Brettin T."/>
            <person name="Detter J.C."/>
            <person name="Rohde M."/>
            <person name="Goeker M."/>
            <person name="Bristow J."/>
            <person name="Eisen J.A."/>
            <person name="Markowitz V."/>
            <person name="Kyrpides N.C."/>
            <person name="Klenk H.-P."/>
            <person name="Hugenholtz P."/>
        </authorList>
    </citation>
    <scope>NUCLEOTIDE SEQUENCE [LARGE SCALE GENOMIC DNA]</scope>
    <source>
        <strain evidence="5">DSM 14684 / CIP 108061 / JCM 11494 / NBRC 100937 / ID131577</strain>
    </source>
</reference>
<organism evidence="4 5">
    <name type="scientific">Conexibacter woesei (strain DSM 14684 / CCUG 47730 / CIP 108061 / JCM 11494 / NBRC 100937 / ID131577)</name>
    <dbReference type="NCBI Taxonomy" id="469383"/>
    <lineage>
        <taxon>Bacteria</taxon>
        <taxon>Bacillati</taxon>
        <taxon>Actinomycetota</taxon>
        <taxon>Thermoleophilia</taxon>
        <taxon>Solirubrobacterales</taxon>
        <taxon>Conexibacteraceae</taxon>
        <taxon>Conexibacter</taxon>
    </lineage>
</organism>
<dbReference type="GO" id="GO:0019563">
    <property type="term" value="P:glycerol catabolic process"/>
    <property type="evidence" value="ECO:0007669"/>
    <property type="project" value="TreeGrafter"/>
</dbReference>
<dbReference type="InterPro" id="IPR012737">
    <property type="entry name" value="DhaK_L_YcgS"/>
</dbReference>
<sequence length="222" mass="22730">MSETAKVVARTLTAVTREMEERQDVLDRLDAVAADGDHGATMVLGWRAVAAEVAEPGDRTAAQLLRDAGAAFADVGGSIGPLWGTALLRAGRALDDLGGDALRDPRGLARVVSAGVDGMAQRGGAREGDKTLMDVMLPAARALDQAAAAGATVEDALGAALAAAAAGLEHTAQLSARRGRARRLADRTLGHQDAGAASAFLIWRRAVVVVFPHVEVADVVAG</sequence>
<keyword evidence="2" id="KW-0418">Kinase</keyword>
<dbReference type="KEGG" id="cwo:Cwoe_0619"/>
<dbReference type="Gene3D" id="1.25.40.340">
    <property type="match status" value="1"/>
</dbReference>
<dbReference type="Proteomes" id="UP000008229">
    <property type="component" value="Chromosome"/>
</dbReference>
<dbReference type="HOGENOM" id="CLU_066424_2_0_11"/>
<gene>
    <name evidence="4" type="ordered locus">Cwoe_0619</name>
</gene>
<name>D3F987_CONWI</name>
<dbReference type="AlphaFoldDB" id="D3F987"/>
<dbReference type="PANTHER" id="PTHR28629:SF4">
    <property type="entry name" value="TRIOKINASE_FMN CYCLASE"/>
    <property type="match status" value="1"/>
</dbReference>